<dbReference type="Pfam" id="PF20906">
    <property type="entry name" value="S-Me-THD_C"/>
    <property type="match status" value="1"/>
</dbReference>
<dbReference type="Gene3D" id="2.40.390.10">
    <property type="entry name" value="CV3147-like"/>
    <property type="match status" value="1"/>
</dbReference>
<dbReference type="PROSITE" id="PS51257">
    <property type="entry name" value="PROKAR_LIPOPROTEIN"/>
    <property type="match status" value="1"/>
</dbReference>
<evidence type="ECO:0000313" key="3">
    <source>
        <dbReference type="EMBL" id="MDT0595481.1"/>
    </source>
</evidence>
<dbReference type="RefSeq" id="WP_311368997.1">
    <property type="nucleotide sequence ID" value="NZ_JAVRHX010000003.1"/>
</dbReference>
<proteinExistence type="predicted"/>
<dbReference type="EMBL" id="JAVRHX010000003">
    <property type="protein sequence ID" value="MDT0595481.1"/>
    <property type="molecule type" value="Genomic_DNA"/>
</dbReference>
<sequence length="408" mass="43800">MKNTLSVNLIFAFFLIISIAACSKVSQDKPEVRTLSEQNLVDILVGSCIQSTRNCDPSQSIAEIKKALAAGEIFTLIQAKDIPAEDMVIAVQGIGGGGPWQYVIDRTTKQGLENIADPRKSVVELFRRYSKQNVAALVRSEAAGATATALLLSAQMNIPILDGGITGRAVPEVQQSIPWINGISSVPTAIITPWGDEIIIAKAVDEYRVEDIARAIAVASAGDAWISMTPMSGSQLGNGVLAGNISQAELFGRTVREARENGKDPIAALVDVAGAYKLFEGVVSKSTENGDRGFNWVDAEFEGTGEFSGQNYKMFVKNENIVGWLDGELNVMAPDYIYNLDPETGESTLGVGYGGYVVGEKVAIVAVPAPAQWRSKKGIELIGPRHFGFDFDFIPIEKLQEKSVTTAP</sequence>
<feature type="domain" description="S-Me-THD N-terminal" evidence="1">
    <location>
        <begin position="41"/>
        <end position="201"/>
    </location>
</feature>
<name>A0ABU2ZT97_9ALTE</name>
<gene>
    <name evidence="3" type="ORF">RM552_11540</name>
</gene>
<dbReference type="Pfam" id="PF06032">
    <property type="entry name" value="S-Me-THD_N"/>
    <property type="match status" value="1"/>
</dbReference>
<dbReference type="InterPro" id="IPR010318">
    <property type="entry name" value="S-Me-THD_N"/>
</dbReference>
<evidence type="ECO:0000313" key="4">
    <source>
        <dbReference type="Proteomes" id="UP001253545"/>
    </source>
</evidence>
<dbReference type="InterPro" id="IPR027479">
    <property type="entry name" value="S-Me-THD_N_sf"/>
</dbReference>
<dbReference type="InterPro" id="IPR048350">
    <property type="entry name" value="S-Me-THD-like_C"/>
</dbReference>
<protein>
    <submittedName>
        <fullName evidence="3">DUF917 domain-containing protein</fullName>
    </submittedName>
</protein>
<evidence type="ECO:0000259" key="2">
    <source>
        <dbReference type="Pfam" id="PF20906"/>
    </source>
</evidence>
<reference evidence="3 4" key="1">
    <citation type="submission" date="2023-09" db="EMBL/GenBank/DDBJ databases">
        <authorList>
            <person name="Rey-Velasco X."/>
        </authorList>
    </citation>
    <scope>NUCLEOTIDE SEQUENCE [LARGE SCALE GENOMIC DNA]</scope>
    <source>
        <strain evidence="3 4">P117</strain>
    </source>
</reference>
<dbReference type="InterPro" id="IPR024071">
    <property type="entry name" value="S-Me-THD_C_sf"/>
</dbReference>
<feature type="domain" description="S-Me-THD-like C-terminal" evidence="2">
    <location>
        <begin position="205"/>
        <end position="396"/>
    </location>
</feature>
<evidence type="ECO:0000259" key="1">
    <source>
        <dbReference type="Pfam" id="PF06032"/>
    </source>
</evidence>
<keyword evidence="4" id="KW-1185">Reference proteome</keyword>
<organism evidence="3 4">
    <name type="scientific">Glaciecola petra</name>
    <dbReference type="NCBI Taxonomy" id="3075602"/>
    <lineage>
        <taxon>Bacteria</taxon>
        <taxon>Pseudomonadati</taxon>
        <taxon>Pseudomonadota</taxon>
        <taxon>Gammaproteobacteria</taxon>
        <taxon>Alteromonadales</taxon>
        <taxon>Alteromonadaceae</taxon>
        <taxon>Glaciecola</taxon>
    </lineage>
</organism>
<comment type="caution">
    <text evidence="3">The sequence shown here is derived from an EMBL/GenBank/DDBJ whole genome shotgun (WGS) entry which is preliminary data.</text>
</comment>
<accession>A0ABU2ZT97</accession>
<dbReference type="SUPFAM" id="SSF160991">
    <property type="entry name" value="CV3147-like"/>
    <property type="match status" value="1"/>
</dbReference>
<dbReference type="Proteomes" id="UP001253545">
    <property type="component" value="Unassembled WGS sequence"/>
</dbReference>
<dbReference type="Gene3D" id="3.40.1610.10">
    <property type="entry name" value="CV3147-like domain"/>
    <property type="match status" value="1"/>
</dbReference>